<gene>
    <name evidence="1" type="ORF">NUW54_g12981</name>
</gene>
<dbReference type="Proteomes" id="UP001144978">
    <property type="component" value="Unassembled WGS sequence"/>
</dbReference>
<proteinExistence type="predicted"/>
<accession>A0ACC1MRR7</accession>
<reference evidence="1" key="1">
    <citation type="submission" date="2022-08" db="EMBL/GenBank/DDBJ databases">
        <title>Genome Sequence of Pycnoporus sanguineus.</title>
        <authorList>
            <person name="Buettner E."/>
        </authorList>
    </citation>
    <scope>NUCLEOTIDE SEQUENCE</scope>
    <source>
        <strain evidence="1">CG-C14</strain>
    </source>
</reference>
<comment type="caution">
    <text evidence="1">The sequence shown here is derived from an EMBL/GenBank/DDBJ whole genome shotgun (WGS) entry which is preliminary data.</text>
</comment>
<name>A0ACC1MRR7_9APHY</name>
<protein>
    <submittedName>
        <fullName evidence="1">Uncharacterized protein</fullName>
    </submittedName>
</protein>
<evidence type="ECO:0000313" key="2">
    <source>
        <dbReference type="Proteomes" id="UP001144978"/>
    </source>
</evidence>
<evidence type="ECO:0000313" key="1">
    <source>
        <dbReference type="EMBL" id="KAJ2969364.1"/>
    </source>
</evidence>
<sequence length="180" mass="19857">MSEHDPEDVKAGLFKSDLMLKCFKLIYTGPASVPVGDSTSTSGGKPKGKPPVIKNIDDVPESINVFAMIYIACLVRHALNAQTDWAAEDIDFSGLVFVRTLLTLALRNVNWQDEISEWNVLQRSGNRQPPANRRTTYAKMLSQWPGHPSDEAQAEAGDEDSGAIEEIEGDAEDDDESMYQ</sequence>
<dbReference type="EMBL" id="JANSHE010005778">
    <property type="protein sequence ID" value="KAJ2969364.1"/>
    <property type="molecule type" value="Genomic_DNA"/>
</dbReference>
<organism evidence="1 2">
    <name type="scientific">Trametes sanguinea</name>
    <dbReference type="NCBI Taxonomy" id="158606"/>
    <lineage>
        <taxon>Eukaryota</taxon>
        <taxon>Fungi</taxon>
        <taxon>Dikarya</taxon>
        <taxon>Basidiomycota</taxon>
        <taxon>Agaricomycotina</taxon>
        <taxon>Agaricomycetes</taxon>
        <taxon>Polyporales</taxon>
        <taxon>Polyporaceae</taxon>
        <taxon>Trametes</taxon>
    </lineage>
</organism>
<keyword evidence="2" id="KW-1185">Reference proteome</keyword>